<keyword evidence="1" id="KW-0805">Transcription regulation</keyword>
<dbReference type="Gene3D" id="1.10.10.10">
    <property type="entry name" value="Winged helix-like DNA-binding domain superfamily/Winged helix DNA-binding domain"/>
    <property type="match status" value="1"/>
</dbReference>
<keyword evidence="7" id="KW-1185">Reference proteome</keyword>
<dbReference type="GO" id="GO:0003700">
    <property type="term" value="F:DNA-binding transcription factor activity"/>
    <property type="evidence" value="ECO:0007669"/>
    <property type="project" value="InterPro"/>
</dbReference>
<evidence type="ECO:0000256" key="2">
    <source>
        <dbReference type="ARBA" id="ARBA00023125"/>
    </source>
</evidence>
<dbReference type="InterPro" id="IPR036390">
    <property type="entry name" value="WH_DNA-bd_sf"/>
</dbReference>
<reference evidence="6" key="1">
    <citation type="submission" date="2020-10" db="EMBL/GenBank/DDBJ databases">
        <title>Sequencing the genomes of 1000 actinobacteria strains.</title>
        <authorList>
            <person name="Klenk H.-P."/>
        </authorList>
    </citation>
    <scope>NUCLEOTIDE SEQUENCE</scope>
    <source>
        <strain evidence="6">DSM 45354</strain>
    </source>
</reference>
<sequence>MANPSQPPNGLASPRDADAGTPPHDPSRPQLKAAADTFDLLSSPTRLHLVWMLARHEYDVGTLAERTGATVAAVSQHLAKLRLAGLVTAHREGRRQIYAVEDPHVLTLVDQIFEHIAPDGSLAPDPPTPRHPSRRPDAT</sequence>
<evidence type="ECO:0000313" key="6">
    <source>
        <dbReference type="EMBL" id="MBE1611952.1"/>
    </source>
</evidence>
<dbReference type="InterPro" id="IPR036388">
    <property type="entry name" value="WH-like_DNA-bd_sf"/>
</dbReference>
<feature type="region of interest" description="Disordered" evidence="4">
    <location>
        <begin position="117"/>
        <end position="139"/>
    </location>
</feature>
<dbReference type="PANTHER" id="PTHR43132">
    <property type="entry name" value="ARSENICAL RESISTANCE OPERON REPRESSOR ARSR-RELATED"/>
    <property type="match status" value="1"/>
</dbReference>
<protein>
    <submittedName>
        <fullName evidence="6">DNA-binding transcriptional ArsR family regulator</fullName>
    </submittedName>
</protein>
<dbReference type="CDD" id="cd00090">
    <property type="entry name" value="HTH_ARSR"/>
    <property type="match status" value="1"/>
</dbReference>
<evidence type="ECO:0000313" key="7">
    <source>
        <dbReference type="Proteomes" id="UP000638648"/>
    </source>
</evidence>
<dbReference type="Proteomes" id="UP000638648">
    <property type="component" value="Unassembled WGS sequence"/>
</dbReference>
<dbReference type="EMBL" id="JADBEM010000001">
    <property type="protein sequence ID" value="MBE1611952.1"/>
    <property type="molecule type" value="Genomic_DNA"/>
</dbReference>
<feature type="region of interest" description="Disordered" evidence="4">
    <location>
        <begin position="1"/>
        <end position="30"/>
    </location>
</feature>
<keyword evidence="3" id="KW-0804">Transcription</keyword>
<dbReference type="PRINTS" id="PR00778">
    <property type="entry name" value="HTHARSR"/>
</dbReference>
<dbReference type="InterPro" id="IPR051011">
    <property type="entry name" value="Metal_resp_trans_reg"/>
</dbReference>
<dbReference type="SMART" id="SM00418">
    <property type="entry name" value="HTH_ARSR"/>
    <property type="match status" value="1"/>
</dbReference>
<evidence type="ECO:0000259" key="5">
    <source>
        <dbReference type="PROSITE" id="PS50987"/>
    </source>
</evidence>
<dbReference type="Pfam" id="PF01022">
    <property type="entry name" value="HTH_5"/>
    <property type="match status" value="1"/>
</dbReference>
<dbReference type="AlphaFoldDB" id="A0A927NAJ4"/>
<gene>
    <name evidence="6" type="ORF">HEB94_008800</name>
</gene>
<proteinExistence type="predicted"/>
<name>A0A927NAJ4_9ACTN</name>
<organism evidence="6 7">
    <name type="scientific">Actinopolymorpha pittospori</name>
    <dbReference type="NCBI Taxonomy" id="648752"/>
    <lineage>
        <taxon>Bacteria</taxon>
        <taxon>Bacillati</taxon>
        <taxon>Actinomycetota</taxon>
        <taxon>Actinomycetes</taxon>
        <taxon>Propionibacteriales</taxon>
        <taxon>Actinopolymorphaceae</taxon>
        <taxon>Actinopolymorpha</taxon>
    </lineage>
</organism>
<dbReference type="PANTHER" id="PTHR43132:SF6">
    <property type="entry name" value="HTH-TYPE TRANSCRIPTIONAL REPRESSOR CZRA"/>
    <property type="match status" value="1"/>
</dbReference>
<comment type="caution">
    <text evidence="6">The sequence shown here is derived from an EMBL/GenBank/DDBJ whole genome shotgun (WGS) entry which is preliminary data.</text>
</comment>
<dbReference type="GO" id="GO:0003677">
    <property type="term" value="F:DNA binding"/>
    <property type="evidence" value="ECO:0007669"/>
    <property type="project" value="UniProtKB-KW"/>
</dbReference>
<feature type="domain" description="HTH arsR-type" evidence="5">
    <location>
        <begin position="26"/>
        <end position="120"/>
    </location>
</feature>
<keyword evidence="2 6" id="KW-0238">DNA-binding</keyword>
<dbReference type="RefSeq" id="WP_192755085.1">
    <property type="nucleotide sequence ID" value="NZ_BAABJL010000176.1"/>
</dbReference>
<evidence type="ECO:0000256" key="1">
    <source>
        <dbReference type="ARBA" id="ARBA00023015"/>
    </source>
</evidence>
<accession>A0A927NAJ4</accession>
<dbReference type="InterPro" id="IPR011991">
    <property type="entry name" value="ArsR-like_HTH"/>
</dbReference>
<evidence type="ECO:0000256" key="4">
    <source>
        <dbReference type="SAM" id="MobiDB-lite"/>
    </source>
</evidence>
<dbReference type="PROSITE" id="PS50987">
    <property type="entry name" value="HTH_ARSR_2"/>
    <property type="match status" value="1"/>
</dbReference>
<dbReference type="NCBIfam" id="NF033788">
    <property type="entry name" value="HTH_metalloreg"/>
    <property type="match status" value="1"/>
</dbReference>
<evidence type="ECO:0000256" key="3">
    <source>
        <dbReference type="ARBA" id="ARBA00023163"/>
    </source>
</evidence>
<dbReference type="SUPFAM" id="SSF46785">
    <property type="entry name" value="Winged helix' DNA-binding domain"/>
    <property type="match status" value="1"/>
</dbReference>
<dbReference type="InterPro" id="IPR001845">
    <property type="entry name" value="HTH_ArsR_DNA-bd_dom"/>
</dbReference>